<comment type="caution">
    <text evidence="1">The sequence shown here is derived from an EMBL/GenBank/DDBJ whole genome shotgun (WGS) entry which is preliminary data.</text>
</comment>
<dbReference type="RefSeq" id="WP_132098476.1">
    <property type="nucleotide sequence ID" value="NZ_SMDA01000005.1"/>
</dbReference>
<organism evidence="1 2">
    <name type="scientific">Gulbenkiania mobilis</name>
    <dbReference type="NCBI Taxonomy" id="397457"/>
    <lineage>
        <taxon>Bacteria</taxon>
        <taxon>Pseudomonadati</taxon>
        <taxon>Pseudomonadota</taxon>
        <taxon>Betaproteobacteria</taxon>
        <taxon>Neisseriales</taxon>
        <taxon>Chromobacteriaceae</taxon>
        <taxon>Gulbenkiania</taxon>
    </lineage>
</organism>
<accession>A0ABY2CW14</accession>
<dbReference type="Proteomes" id="UP000294801">
    <property type="component" value="Unassembled WGS sequence"/>
</dbReference>
<dbReference type="SUPFAM" id="SSF143749">
    <property type="entry name" value="Phage tail protein-like"/>
    <property type="match status" value="1"/>
</dbReference>
<gene>
    <name evidence="1" type="ORF">EV669_105116</name>
</gene>
<keyword evidence="2" id="KW-1185">Reference proteome</keyword>
<dbReference type="Gene3D" id="3.30.2000.10">
    <property type="entry name" value="Phage tail protein-like"/>
    <property type="match status" value="1"/>
</dbReference>
<name>A0ABY2CW14_GULMO</name>
<evidence type="ECO:0000313" key="2">
    <source>
        <dbReference type="Proteomes" id="UP000294801"/>
    </source>
</evidence>
<sequence>MATTKAILLAAAERLKAQVPGVAVELYPDNPAAWRMNHPRAALLVDYRGSRYGEVVDTGIVAQARELSIGISVVARTLHDAYGALAITDAVRLALLGQRLPDCRKLRLASERFVSQEAGNWIYELVFSAESLAVEDAEGDSGPALTRVVADYGFEQEIVE</sequence>
<dbReference type="InterPro" id="IPR035934">
    <property type="entry name" value="Phage_tail_protein-like_sf"/>
</dbReference>
<reference evidence="1 2" key="1">
    <citation type="submission" date="2019-03" db="EMBL/GenBank/DDBJ databases">
        <title>Genomic Encyclopedia of Type Strains, Phase IV (KMG-IV): sequencing the most valuable type-strain genomes for metagenomic binning, comparative biology and taxonomic classification.</title>
        <authorList>
            <person name="Goeker M."/>
        </authorList>
    </citation>
    <scope>NUCLEOTIDE SEQUENCE [LARGE SCALE GENOMIC DNA]</scope>
    <source>
        <strain evidence="1 2">DSM 18507</strain>
    </source>
</reference>
<dbReference type="EMBL" id="SMDA01000005">
    <property type="protein sequence ID" value="TCW31415.1"/>
    <property type="molecule type" value="Genomic_DNA"/>
</dbReference>
<dbReference type="Pfam" id="PF09646">
    <property type="entry name" value="Gp37"/>
    <property type="match status" value="1"/>
</dbReference>
<evidence type="ECO:0000313" key="1">
    <source>
        <dbReference type="EMBL" id="TCW31415.1"/>
    </source>
</evidence>
<protein>
    <submittedName>
        <fullName evidence="1">Gp37 protein</fullName>
    </submittedName>
</protein>
<dbReference type="InterPro" id="IPR018602">
    <property type="entry name" value="Gp37/STM4215"/>
</dbReference>
<proteinExistence type="predicted"/>
<dbReference type="InterPro" id="IPR038042">
    <property type="entry name" value="Gp37-like"/>
</dbReference>